<feature type="compositionally biased region" description="Basic and acidic residues" evidence="1">
    <location>
        <begin position="110"/>
        <end position="122"/>
    </location>
</feature>
<dbReference type="InterPro" id="IPR012471">
    <property type="entry name" value="DUF1690"/>
</dbReference>
<dbReference type="EMBL" id="CAJPDS010000011">
    <property type="protein sequence ID" value="CAF9912408.1"/>
    <property type="molecule type" value="Genomic_DNA"/>
</dbReference>
<evidence type="ECO:0008006" key="4">
    <source>
        <dbReference type="Google" id="ProtNLM"/>
    </source>
</evidence>
<evidence type="ECO:0000313" key="2">
    <source>
        <dbReference type="EMBL" id="CAF9912408.1"/>
    </source>
</evidence>
<keyword evidence="3" id="KW-1185">Reference proteome</keyword>
<comment type="caution">
    <text evidence="2">The sequence shown here is derived from an EMBL/GenBank/DDBJ whole genome shotgun (WGS) entry which is preliminary data.</text>
</comment>
<feature type="compositionally biased region" description="Basic and acidic residues" evidence="1">
    <location>
        <begin position="40"/>
        <end position="51"/>
    </location>
</feature>
<accession>A0A8H3EVC9</accession>
<gene>
    <name evidence="2" type="ORF">HETSPECPRED_000931</name>
</gene>
<dbReference type="OrthoDB" id="5544375at2759"/>
<evidence type="ECO:0000256" key="1">
    <source>
        <dbReference type="SAM" id="MobiDB-lite"/>
    </source>
</evidence>
<sequence>MGQASSKPSPSSTEHVFTAETPVSFSPDLVNALQASPETDSTRASDLELHIQRRVAAELSRLSDETSTALSKLEDEISSNPEQPAPSGPLQSASDATGIPLPPGIGADSASKKEDDRKRDLGRQSVQAEIDNLKKKLQARKIREEVAGDKGVEKAKTNVVNCLRENDRRPLDCWREVDAFKFEVGRIEKSFLGRVWD</sequence>
<evidence type="ECO:0000313" key="3">
    <source>
        <dbReference type="Proteomes" id="UP000664521"/>
    </source>
</evidence>
<organism evidence="2 3">
    <name type="scientific">Heterodermia speciosa</name>
    <dbReference type="NCBI Taxonomy" id="116794"/>
    <lineage>
        <taxon>Eukaryota</taxon>
        <taxon>Fungi</taxon>
        <taxon>Dikarya</taxon>
        <taxon>Ascomycota</taxon>
        <taxon>Pezizomycotina</taxon>
        <taxon>Lecanoromycetes</taxon>
        <taxon>OSLEUM clade</taxon>
        <taxon>Lecanoromycetidae</taxon>
        <taxon>Caliciales</taxon>
        <taxon>Physciaceae</taxon>
        <taxon>Heterodermia</taxon>
    </lineage>
</organism>
<proteinExistence type="predicted"/>
<name>A0A8H3EVC9_9LECA</name>
<dbReference type="Pfam" id="PF07956">
    <property type="entry name" value="DUF1690"/>
    <property type="match status" value="1"/>
</dbReference>
<feature type="region of interest" description="Disordered" evidence="1">
    <location>
        <begin position="1"/>
        <end position="129"/>
    </location>
</feature>
<dbReference type="Proteomes" id="UP000664521">
    <property type="component" value="Unassembled WGS sequence"/>
</dbReference>
<dbReference type="AlphaFoldDB" id="A0A8H3EVC9"/>
<feature type="compositionally biased region" description="Polar residues" evidence="1">
    <location>
        <begin position="1"/>
        <end position="15"/>
    </location>
</feature>
<reference evidence="2" key="1">
    <citation type="submission" date="2021-03" db="EMBL/GenBank/DDBJ databases">
        <authorList>
            <person name="Tagirdzhanova G."/>
        </authorList>
    </citation>
    <scope>NUCLEOTIDE SEQUENCE</scope>
</reference>
<protein>
    <recommendedName>
        <fullName evidence="4">MICOS complex subunit mic19</fullName>
    </recommendedName>
</protein>